<dbReference type="EMBL" id="UZAF01020973">
    <property type="protein sequence ID" value="VDO74390.1"/>
    <property type="molecule type" value="Genomic_DNA"/>
</dbReference>
<sequence length="60" mass="6456">MIMVLTVLVSLGKIRSSTVPSEPDDAARNTPSVMVPVYVCSLSVGAKCRAMSKFRLLTPM</sequence>
<evidence type="ECO:0000313" key="2">
    <source>
        <dbReference type="EMBL" id="VDO74390.1"/>
    </source>
</evidence>
<gene>
    <name evidence="2" type="ORF">HPLM_LOCUS18987</name>
</gene>
<evidence type="ECO:0000313" key="4">
    <source>
        <dbReference type="WBParaSite" id="HPLM_0001899501-mRNA-1"/>
    </source>
</evidence>
<evidence type="ECO:0000256" key="1">
    <source>
        <dbReference type="SAM" id="SignalP"/>
    </source>
</evidence>
<proteinExistence type="predicted"/>
<keyword evidence="1" id="KW-0732">Signal</keyword>
<dbReference type="Proteomes" id="UP000268014">
    <property type="component" value="Unassembled WGS sequence"/>
</dbReference>
<evidence type="ECO:0000313" key="3">
    <source>
        <dbReference type="Proteomes" id="UP000268014"/>
    </source>
</evidence>
<reference evidence="2 3" key="2">
    <citation type="submission" date="2018-11" db="EMBL/GenBank/DDBJ databases">
        <authorList>
            <consortium name="Pathogen Informatics"/>
        </authorList>
    </citation>
    <scope>NUCLEOTIDE SEQUENCE [LARGE SCALE GENOMIC DNA]</scope>
    <source>
        <strain evidence="2 3">MHpl1</strain>
    </source>
</reference>
<reference evidence="4" key="1">
    <citation type="submission" date="2017-02" db="UniProtKB">
        <authorList>
            <consortium name="WormBaseParasite"/>
        </authorList>
    </citation>
    <scope>IDENTIFICATION</scope>
</reference>
<feature type="chain" id="PRO_5043124268" evidence="1">
    <location>
        <begin position="17"/>
        <end position="60"/>
    </location>
</feature>
<feature type="signal peptide" evidence="1">
    <location>
        <begin position="1"/>
        <end position="16"/>
    </location>
</feature>
<dbReference type="AlphaFoldDB" id="A0A0N4X3Q3"/>
<name>A0A0N4X3Q3_HAEPC</name>
<accession>A0A0N4X3Q3</accession>
<keyword evidence="3" id="KW-1185">Reference proteome</keyword>
<dbReference type="WBParaSite" id="HPLM_0001899501-mRNA-1">
    <property type="protein sequence ID" value="HPLM_0001899501-mRNA-1"/>
    <property type="gene ID" value="HPLM_0001899501"/>
</dbReference>
<protein>
    <submittedName>
        <fullName evidence="4">Secreted protein</fullName>
    </submittedName>
</protein>
<organism evidence="4">
    <name type="scientific">Haemonchus placei</name>
    <name type="common">Barber's pole worm</name>
    <dbReference type="NCBI Taxonomy" id="6290"/>
    <lineage>
        <taxon>Eukaryota</taxon>
        <taxon>Metazoa</taxon>
        <taxon>Ecdysozoa</taxon>
        <taxon>Nematoda</taxon>
        <taxon>Chromadorea</taxon>
        <taxon>Rhabditida</taxon>
        <taxon>Rhabditina</taxon>
        <taxon>Rhabditomorpha</taxon>
        <taxon>Strongyloidea</taxon>
        <taxon>Trichostrongylidae</taxon>
        <taxon>Haemonchus</taxon>
    </lineage>
</organism>